<dbReference type="PROSITE" id="PS50949">
    <property type="entry name" value="HTH_GNTR"/>
    <property type="match status" value="1"/>
</dbReference>
<dbReference type="SMART" id="SM00895">
    <property type="entry name" value="FCD"/>
    <property type="match status" value="1"/>
</dbReference>
<dbReference type="PANTHER" id="PTHR43537:SF45">
    <property type="entry name" value="GNTR FAMILY REGULATORY PROTEIN"/>
    <property type="match status" value="1"/>
</dbReference>
<dbReference type="SUPFAM" id="SSF48008">
    <property type="entry name" value="GntR ligand-binding domain-like"/>
    <property type="match status" value="1"/>
</dbReference>
<reference evidence="5 6" key="1">
    <citation type="submission" date="2021-03" db="EMBL/GenBank/DDBJ databases">
        <title>Microbacterium pauli sp. nov., isolated from microfiltered milk.</title>
        <authorList>
            <person name="Bellassi P."/>
            <person name="Fontana A."/>
            <person name="Callegari M.L."/>
            <person name="Lorenzo M."/>
            <person name="Cappa F."/>
        </authorList>
    </citation>
    <scope>NUCLEOTIDE SEQUENCE [LARGE SCALE GENOMIC DNA]</scope>
    <source>
        <strain evidence="5 6">DSM 18909</strain>
    </source>
</reference>
<keyword evidence="2" id="KW-0238">DNA-binding</keyword>
<dbReference type="SUPFAM" id="SSF46785">
    <property type="entry name" value="Winged helix' DNA-binding domain"/>
    <property type="match status" value="1"/>
</dbReference>
<dbReference type="EMBL" id="JAFLHG010000006">
    <property type="protein sequence ID" value="MBT8798044.1"/>
    <property type="molecule type" value="Genomic_DNA"/>
</dbReference>
<dbReference type="SMART" id="SM00345">
    <property type="entry name" value="HTH_GNTR"/>
    <property type="match status" value="1"/>
</dbReference>
<sequence>MSPLETTPLVRNLGARSSIRDRVTDALREAMVAGTMKPDTVYSAPALAQLLGVSATPVREAMLDLVREGHVEAIRNRGYRVVPISDDDMDDIIAIRTLLEVPTVARVAEIATPEQVSALRPIAAEVERTAAEGLLREHITTDNIFHLGLLAIAGNRMIVDEVRRLRGLTRLSALQEMYDEGRLKETAAEHSQLLDLVEAGDATGAAQLMKRHLGHARGVWVGRPEA</sequence>
<dbReference type="InterPro" id="IPR036390">
    <property type="entry name" value="WH_DNA-bd_sf"/>
</dbReference>
<dbReference type="Pfam" id="PF00392">
    <property type="entry name" value="GntR"/>
    <property type="match status" value="1"/>
</dbReference>
<dbReference type="InterPro" id="IPR008920">
    <property type="entry name" value="TF_FadR/GntR_C"/>
</dbReference>
<comment type="caution">
    <text evidence="5">The sequence shown here is derived from an EMBL/GenBank/DDBJ whole genome shotgun (WGS) entry which is preliminary data.</text>
</comment>
<protein>
    <submittedName>
        <fullName evidence="5">GntR family transcriptional regulator</fullName>
    </submittedName>
</protein>
<feature type="domain" description="HTH gntR-type" evidence="4">
    <location>
        <begin position="17"/>
        <end position="84"/>
    </location>
</feature>
<evidence type="ECO:0000256" key="1">
    <source>
        <dbReference type="ARBA" id="ARBA00023015"/>
    </source>
</evidence>
<gene>
    <name evidence="5" type="ORF">J0P97_08165</name>
</gene>
<dbReference type="InterPro" id="IPR036388">
    <property type="entry name" value="WH-like_DNA-bd_sf"/>
</dbReference>
<dbReference type="Gene3D" id="1.10.10.10">
    <property type="entry name" value="Winged helix-like DNA-binding domain superfamily/Winged helix DNA-binding domain"/>
    <property type="match status" value="1"/>
</dbReference>
<dbReference type="Pfam" id="PF07729">
    <property type="entry name" value="FCD"/>
    <property type="match status" value="1"/>
</dbReference>
<evidence type="ECO:0000313" key="6">
    <source>
        <dbReference type="Proteomes" id="UP000740605"/>
    </source>
</evidence>
<name>A0ABS5XU48_9MICO</name>
<dbReference type="InterPro" id="IPR011711">
    <property type="entry name" value="GntR_C"/>
</dbReference>
<organism evidence="5 6">
    <name type="scientific">Microbacterium flavum</name>
    <dbReference type="NCBI Taxonomy" id="415216"/>
    <lineage>
        <taxon>Bacteria</taxon>
        <taxon>Bacillati</taxon>
        <taxon>Actinomycetota</taxon>
        <taxon>Actinomycetes</taxon>
        <taxon>Micrococcales</taxon>
        <taxon>Microbacteriaceae</taxon>
        <taxon>Microbacterium</taxon>
    </lineage>
</organism>
<dbReference type="Gene3D" id="1.20.120.530">
    <property type="entry name" value="GntR ligand-binding domain-like"/>
    <property type="match status" value="1"/>
</dbReference>
<proteinExistence type="predicted"/>
<accession>A0ABS5XU48</accession>
<keyword evidence="3" id="KW-0804">Transcription</keyword>
<dbReference type="RefSeq" id="WP_215487278.1">
    <property type="nucleotide sequence ID" value="NZ_BAAAPJ010000002.1"/>
</dbReference>
<keyword evidence="6" id="KW-1185">Reference proteome</keyword>
<evidence type="ECO:0000256" key="3">
    <source>
        <dbReference type="ARBA" id="ARBA00023163"/>
    </source>
</evidence>
<evidence type="ECO:0000256" key="2">
    <source>
        <dbReference type="ARBA" id="ARBA00023125"/>
    </source>
</evidence>
<evidence type="ECO:0000259" key="4">
    <source>
        <dbReference type="PROSITE" id="PS50949"/>
    </source>
</evidence>
<keyword evidence="1" id="KW-0805">Transcription regulation</keyword>
<dbReference type="InterPro" id="IPR000524">
    <property type="entry name" value="Tscrpt_reg_HTH_GntR"/>
</dbReference>
<dbReference type="Proteomes" id="UP000740605">
    <property type="component" value="Unassembled WGS sequence"/>
</dbReference>
<dbReference type="PANTHER" id="PTHR43537">
    <property type="entry name" value="TRANSCRIPTIONAL REGULATOR, GNTR FAMILY"/>
    <property type="match status" value="1"/>
</dbReference>
<evidence type="ECO:0000313" key="5">
    <source>
        <dbReference type="EMBL" id="MBT8798044.1"/>
    </source>
</evidence>